<proteinExistence type="predicted"/>
<accession>A0AC54Z622</accession>
<dbReference type="Proteomes" id="UP000694850">
    <property type="component" value="Unplaced"/>
</dbReference>
<reference evidence="2" key="1">
    <citation type="submission" date="2025-08" db="UniProtKB">
        <authorList>
            <consortium name="RefSeq"/>
        </authorList>
    </citation>
    <scope>IDENTIFICATION</scope>
</reference>
<protein>
    <submittedName>
        <fullName evidence="2">Vomeronasal type-1 receptor 4-like</fullName>
    </submittedName>
</protein>
<keyword evidence="1" id="KW-1185">Reference proteome</keyword>
<evidence type="ECO:0000313" key="2">
    <source>
        <dbReference type="RefSeq" id="XP_042638532.1"/>
    </source>
</evidence>
<name>A0AC54Z622_ORYAF</name>
<gene>
    <name evidence="2" type="primary">LOC122151312</name>
</gene>
<evidence type="ECO:0000313" key="1">
    <source>
        <dbReference type="Proteomes" id="UP000694850"/>
    </source>
</evidence>
<dbReference type="RefSeq" id="XP_042638532.1">
    <property type="nucleotide sequence ID" value="XM_042782598.1"/>
</dbReference>
<sequence length="465" mass="51393">MWKQTFKGLEIISVASMDWKFGMIFLFQIIIGMLGNFTLLFHYICLDWSRSKLKTMDSILRNLTVANVLLILSRGIPETVAAFGWRNFLSDFGCKLVFYVHRVARGVSMATTCLLSVFQAITISPRNSKLAELKGKAPKYIDPSNVLCWILYNLINIRVPSYVTGNASNRNITSKRYSLYCSNIAHNSIADSLYAALVSFLDVLCLGLMSWASGSTVLILYRHKQRVQHIHTRNLSPRASPETRATQSILVLVSTFVSIYALSCISSIYFFIFCKPSLLLEPPKPLDAQNRCGPVPKAGRCSFRQWPAGGSAGPSTSGFRASGRCRGLWEGMAGSRLKRPVLASTRFRPPPLRLGFSLTGTGDELPSLRPSQRRDKSLNLELGNPQSSVSSWRVKSELRFAALRAPWGFISNVCERFICTQNSFLPSSCRVFPSGLSGTMKHVGASQEATAETACSSMTSAVCCG</sequence>
<organism evidence="1 2">
    <name type="scientific">Orycteropus afer afer</name>
    <dbReference type="NCBI Taxonomy" id="1230840"/>
    <lineage>
        <taxon>Eukaryota</taxon>
        <taxon>Metazoa</taxon>
        <taxon>Chordata</taxon>
        <taxon>Craniata</taxon>
        <taxon>Vertebrata</taxon>
        <taxon>Euteleostomi</taxon>
        <taxon>Mammalia</taxon>
        <taxon>Eutheria</taxon>
        <taxon>Afrotheria</taxon>
        <taxon>Tubulidentata</taxon>
        <taxon>Orycteropodidae</taxon>
        <taxon>Orycteropus</taxon>
    </lineage>
</organism>